<dbReference type="AlphaFoldDB" id="A0A7X1B2J3"/>
<reference evidence="3 4" key="1">
    <citation type="submission" date="2020-07" db="EMBL/GenBank/DDBJ databases">
        <authorList>
            <person name="Feng X."/>
        </authorList>
    </citation>
    <scope>NUCLEOTIDE SEQUENCE [LARGE SCALE GENOMIC DNA]</scope>
    <source>
        <strain evidence="3 4">JCM14086</strain>
    </source>
</reference>
<evidence type="ECO:0000313" key="3">
    <source>
        <dbReference type="EMBL" id="MBC2603255.1"/>
    </source>
</evidence>
<dbReference type="Proteomes" id="UP000525652">
    <property type="component" value="Unassembled WGS sequence"/>
</dbReference>
<dbReference type="InterPro" id="IPR002347">
    <property type="entry name" value="SDR_fam"/>
</dbReference>
<dbReference type="RefSeq" id="WP_185693887.1">
    <property type="nucleotide sequence ID" value="NZ_JACHVA010000124.1"/>
</dbReference>
<proteinExistence type="inferred from homology"/>
<name>A0A7X1B2J3_9BACT</name>
<dbReference type="InterPro" id="IPR036291">
    <property type="entry name" value="NAD(P)-bd_dom_sf"/>
</dbReference>
<evidence type="ECO:0000256" key="1">
    <source>
        <dbReference type="ARBA" id="ARBA00006484"/>
    </source>
</evidence>
<evidence type="ECO:0000256" key="2">
    <source>
        <dbReference type="ARBA" id="ARBA00023002"/>
    </source>
</evidence>
<dbReference type="PANTHER" id="PTHR43639">
    <property type="entry name" value="OXIDOREDUCTASE, SHORT-CHAIN DEHYDROGENASE/REDUCTASE FAMILY (AFU_ORTHOLOGUE AFUA_5G02870)"/>
    <property type="match status" value="1"/>
</dbReference>
<dbReference type="FunFam" id="3.40.50.720:FF:000084">
    <property type="entry name" value="Short-chain dehydrogenase reductase"/>
    <property type="match status" value="1"/>
</dbReference>
<dbReference type="Pfam" id="PF13561">
    <property type="entry name" value="adh_short_C2"/>
    <property type="match status" value="1"/>
</dbReference>
<sequence length="259" mass="27941">MKTVLPPKIDLNGKCAIVTGATGELGRVIVRVLAAAGADVAIHYHSSRTRAEALRKEIESLGRKAFVWAADITVEAEVLAMRDAVRKELGDPDIVVNNAVIQYEWTSVLEQAVSDFESQFRSTTLHNVLMAKAFAPAMIERGHGRIIAINTECAMQCTPSQGAYASAKRGQDGVMRVLARELGPSGITVNQVAPGWMISEKYREAGQERQEAYEAGVPLRRRGEDVDIANAVSFLASDLASFISGVYLPVSGGNVMPTI</sequence>
<dbReference type="GO" id="GO:0016491">
    <property type="term" value="F:oxidoreductase activity"/>
    <property type="evidence" value="ECO:0007669"/>
    <property type="project" value="UniProtKB-KW"/>
</dbReference>
<dbReference type="PRINTS" id="PR00081">
    <property type="entry name" value="GDHRDH"/>
</dbReference>
<protein>
    <submittedName>
        <fullName evidence="3">SDR family oxidoreductase</fullName>
    </submittedName>
</protein>
<keyword evidence="2" id="KW-0560">Oxidoreductase</keyword>
<organism evidence="3 4">
    <name type="scientific">Puniceicoccus vermicola</name>
    <dbReference type="NCBI Taxonomy" id="388746"/>
    <lineage>
        <taxon>Bacteria</taxon>
        <taxon>Pseudomonadati</taxon>
        <taxon>Verrucomicrobiota</taxon>
        <taxon>Opitutia</taxon>
        <taxon>Puniceicoccales</taxon>
        <taxon>Puniceicoccaceae</taxon>
        <taxon>Puniceicoccus</taxon>
    </lineage>
</organism>
<dbReference type="PANTHER" id="PTHR43639:SF1">
    <property type="entry name" value="SHORT-CHAIN DEHYDROGENASE_REDUCTASE FAMILY PROTEIN"/>
    <property type="match status" value="1"/>
</dbReference>
<comment type="similarity">
    <text evidence="1">Belongs to the short-chain dehydrogenases/reductases (SDR) family.</text>
</comment>
<dbReference type="SUPFAM" id="SSF51735">
    <property type="entry name" value="NAD(P)-binding Rossmann-fold domains"/>
    <property type="match status" value="1"/>
</dbReference>
<evidence type="ECO:0000313" key="4">
    <source>
        <dbReference type="Proteomes" id="UP000525652"/>
    </source>
</evidence>
<gene>
    <name evidence="3" type="ORF">H5P30_15850</name>
</gene>
<keyword evidence="4" id="KW-1185">Reference proteome</keyword>
<dbReference type="Gene3D" id="3.40.50.720">
    <property type="entry name" value="NAD(P)-binding Rossmann-like Domain"/>
    <property type="match status" value="1"/>
</dbReference>
<accession>A0A7X1B2J3</accession>
<dbReference type="EMBL" id="JACHVA010000124">
    <property type="protein sequence ID" value="MBC2603255.1"/>
    <property type="molecule type" value="Genomic_DNA"/>
</dbReference>
<comment type="caution">
    <text evidence="3">The sequence shown here is derived from an EMBL/GenBank/DDBJ whole genome shotgun (WGS) entry which is preliminary data.</text>
</comment>